<reference evidence="2" key="1">
    <citation type="submission" date="2013-12" db="EMBL/GenBank/DDBJ databases">
        <title>The Genome Sequence of Aphanomyces astaci APO3.</title>
        <authorList>
            <consortium name="The Broad Institute Genomics Platform"/>
            <person name="Russ C."/>
            <person name="Tyler B."/>
            <person name="van West P."/>
            <person name="Dieguez-Uribeondo J."/>
            <person name="Young S.K."/>
            <person name="Zeng Q."/>
            <person name="Gargeya S."/>
            <person name="Fitzgerald M."/>
            <person name="Abouelleil A."/>
            <person name="Alvarado L."/>
            <person name="Chapman S.B."/>
            <person name="Gainer-Dewar J."/>
            <person name="Goldberg J."/>
            <person name="Griggs A."/>
            <person name="Gujja S."/>
            <person name="Hansen M."/>
            <person name="Howarth C."/>
            <person name="Imamovic A."/>
            <person name="Ireland A."/>
            <person name="Larimer J."/>
            <person name="McCowan C."/>
            <person name="Murphy C."/>
            <person name="Pearson M."/>
            <person name="Poon T.W."/>
            <person name="Priest M."/>
            <person name="Roberts A."/>
            <person name="Saif S."/>
            <person name="Shea T."/>
            <person name="Sykes S."/>
            <person name="Wortman J."/>
            <person name="Nusbaum C."/>
            <person name="Birren B."/>
        </authorList>
    </citation>
    <scope>NUCLEOTIDE SEQUENCE [LARGE SCALE GENOMIC DNA]</scope>
    <source>
        <strain evidence="2">APO3</strain>
    </source>
</reference>
<dbReference type="VEuPathDB" id="FungiDB:H257_14055"/>
<dbReference type="GeneID" id="20816051"/>
<dbReference type="AlphaFoldDB" id="W4FTU1"/>
<evidence type="ECO:0000256" key="1">
    <source>
        <dbReference type="SAM" id="Phobius"/>
    </source>
</evidence>
<dbReference type="EMBL" id="KI913166">
    <property type="protein sequence ID" value="ETV70371.1"/>
    <property type="molecule type" value="Genomic_DNA"/>
</dbReference>
<evidence type="ECO:0000313" key="2">
    <source>
        <dbReference type="EMBL" id="ETV70371.1"/>
    </source>
</evidence>
<organism evidence="2">
    <name type="scientific">Aphanomyces astaci</name>
    <name type="common">Crayfish plague agent</name>
    <dbReference type="NCBI Taxonomy" id="112090"/>
    <lineage>
        <taxon>Eukaryota</taxon>
        <taxon>Sar</taxon>
        <taxon>Stramenopiles</taxon>
        <taxon>Oomycota</taxon>
        <taxon>Saprolegniomycetes</taxon>
        <taxon>Saprolegniales</taxon>
        <taxon>Verrucalvaceae</taxon>
        <taxon>Aphanomyces</taxon>
    </lineage>
</organism>
<name>W4FTU1_APHAT</name>
<keyword evidence="1" id="KW-1133">Transmembrane helix</keyword>
<protein>
    <submittedName>
        <fullName evidence="2">Uncharacterized protein</fullName>
    </submittedName>
</protein>
<feature type="transmembrane region" description="Helical" evidence="1">
    <location>
        <begin position="42"/>
        <end position="66"/>
    </location>
</feature>
<keyword evidence="1" id="KW-0812">Transmembrane</keyword>
<gene>
    <name evidence="2" type="ORF">H257_14055</name>
</gene>
<dbReference type="RefSeq" id="XP_009840083.1">
    <property type="nucleotide sequence ID" value="XM_009841781.1"/>
</dbReference>
<feature type="transmembrane region" description="Helical" evidence="1">
    <location>
        <begin position="118"/>
        <end position="139"/>
    </location>
</feature>
<sequence length="145" mass="16063">MRKLWVSFLRLLQSVTSLLAMLYLCGIFQPVSVASQSFLETFYAIIAAVVLSCAAVIYSSVMCVLEIRSVILSTTSQVTGDIALAIMLFVVAEVLILSDDLLHCRDRINVSCGHLRTSIAFMIIATSLYVISAGLALLWDWEPRW</sequence>
<keyword evidence="1" id="KW-0472">Membrane</keyword>
<feature type="transmembrane region" description="Helical" evidence="1">
    <location>
        <begin position="78"/>
        <end position="98"/>
    </location>
</feature>
<accession>W4FTU1</accession>
<proteinExistence type="predicted"/>